<proteinExistence type="predicted"/>
<protein>
    <submittedName>
        <fullName evidence="1">Uncharacterized protein</fullName>
    </submittedName>
</protein>
<name>A0A2P2QNN1_RHIMU</name>
<accession>A0A2P2QNN1</accession>
<reference evidence="1" key="1">
    <citation type="submission" date="2018-02" db="EMBL/GenBank/DDBJ databases">
        <title>Rhizophora mucronata_Transcriptome.</title>
        <authorList>
            <person name="Meera S.P."/>
            <person name="Sreeshan A."/>
            <person name="Augustine A."/>
        </authorList>
    </citation>
    <scope>NUCLEOTIDE SEQUENCE</scope>
    <source>
        <tissue evidence="1">Leaf</tissue>
    </source>
</reference>
<evidence type="ECO:0000313" key="1">
    <source>
        <dbReference type="EMBL" id="MBX68626.1"/>
    </source>
</evidence>
<organism evidence="1">
    <name type="scientific">Rhizophora mucronata</name>
    <name type="common">Asiatic mangrove</name>
    <dbReference type="NCBI Taxonomy" id="61149"/>
    <lineage>
        <taxon>Eukaryota</taxon>
        <taxon>Viridiplantae</taxon>
        <taxon>Streptophyta</taxon>
        <taxon>Embryophyta</taxon>
        <taxon>Tracheophyta</taxon>
        <taxon>Spermatophyta</taxon>
        <taxon>Magnoliopsida</taxon>
        <taxon>eudicotyledons</taxon>
        <taxon>Gunneridae</taxon>
        <taxon>Pentapetalae</taxon>
        <taxon>rosids</taxon>
        <taxon>fabids</taxon>
        <taxon>Malpighiales</taxon>
        <taxon>Rhizophoraceae</taxon>
        <taxon>Rhizophora</taxon>
    </lineage>
</organism>
<sequence>MRKPLPGKLYMRCCIIFLWRQGYRSKSMLSLWSCVGS</sequence>
<dbReference type="AlphaFoldDB" id="A0A2P2QNN1"/>
<dbReference type="EMBL" id="GGEC01088142">
    <property type="protein sequence ID" value="MBX68626.1"/>
    <property type="molecule type" value="Transcribed_RNA"/>
</dbReference>